<evidence type="ECO:0000313" key="3">
    <source>
        <dbReference type="Proteomes" id="UP000324222"/>
    </source>
</evidence>
<accession>A0A5B7E5A6</accession>
<gene>
    <name evidence="2" type="ORF">E2C01_021569</name>
</gene>
<reference evidence="2 3" key="1">
    <citation type="submission" date="2019-05" db="EMBL/GenBank/DDBJ databases">
        <title>Another draft genome of Portunus trituberculatus and its Hox gene families provides insights of decapod evolution.</title>
        <authorList>
            <person name="Jeong J.-H."/>
            <person name="Song I."/>
            <person name="Kim S."/>
            <person name="Choi T."/>
            <person name="Kim D."/>
            <person name="Ryu S."/>
            <person name="Kim W."/>
        </authorList>
    </citation>
    <scope>NUCLEOTIDE SEQUENCE [LARGE SCALE GENOMIC DNA]</scope>
    <source>
        <tissue evidence="2">Muscle</tissue>
    </source>
</reference>
<name>A0A5B7E5A6_PORTR</name>
<protein>
    <submittedName>
        <fullName evidence="2">Uncharacterized protein</fullName>
    </submittedName>
</protein>
<organism evidence="2 3">
    <name type="scientific">Portunus trituberculatus</name>
    <name type="common">Swimming crab</name>
    <name type="synonym">Neptunus trituberculatus</name>
    <dbReference type="NCBI Taxonomy" id="210409"/>
    <lineage>
        <taxon>Eukaryota</taxon>
        <taxon>Metazoa</taxon>
        <taxon>Ecdysozoa</taxon>
        <taxon>Arthropoda</taxon>
        <taxon>Crustacea</taxon>
        <taxon>Multicrustacea</taxon>
        <taxon>Malacostraca</taxon>
        <taxon>Eumalacostraca</taxon>
        <taxon>Eucarida</taxon>
        <taxon>Decapoda</taxon>
        <taxon>Pleocyemata</taxon>
        <taxon>Brachyura</taxon>
        <taxon>Eubrachyura</taxon>
        <taxon>Portunoidea</taxon>
        <taxon>Portunidae</taxon>
        <taxon>Portuninae</taxon>
        <taxon>Portunus</taxon>
    </lineage>
</organism>
<feature type="signal peptide" evidence="1">
    <location>
        <begin position="1"/>
        <end position="25"/>
    </location>
</feature>
<comment type="caution">
    <text evidence="2">The sequence shown here is derived from an EMBL/GenBank/DDBJ whole genome shotgun (WGS) entry which is preliminary data.</text>
</comment>
<sequence length="172" mass="19280">MKAGDVTAAPLLLLIFFFLQLKVRAAVPHLSLPSTPSHLAVTSYDPPGRTLSLTNRLEHYLHFKSSSPRIADTFPTIRGVTALKRTSSAAWNIKREREWCGLFTHLTMVLSGVSTLPPPFQAYLISSLPTTSHPSFLPSCRFPTNHKLCHFPPHNPNHNSYVRHHIAHHCPH</sequence>
<evidence type="ECO:0000256" key="1">
    <source>
        <dbReference type="SAM" id="SignalP"/>
    </source>
</evidence>
<keyword evidence="3" id="KW-1185">Reference proteome</keyword>
<dbReference type="AlphaFoldDB" id="A0A5B7E5A6"/>
<proteinExistence type="predicted"/>
<dbReference type="EMBL" id="VSRR010001901">
    <property type="protein sequence ID" value="MPC28366.1"/>
    <property type="molecule type" value="Genomic_DNA"/>
</dbReference>
<dbReference type="Proteomes" id="UP000324222">
    <property type="component" value="Unassembled WGS sequence"/>
</dbReference>
<feature type="chain" id="PRO_5022897928" evidence="1">
    <location>
        <begin position="26"/>
        <end position="172"/>
    </location>
</feature>
<evidence type="ECO:0000313" key="2">
    <source>
        <dbReference type="EMBL" id="MPC28366.1"/>
    </source>
</evidence>
<keyword evidence="1" id="KW-0732">Signal</keyword>